<dbReference type="PANTHER" id="PTHR36159:SF1">
    <property type="entry name" value="RETROVIRUS-RELATED POL POLYPROTEIN FROM TRANSPOSON 412-LIKE PROTEIN"/>
    <property type="match status" value="1"/>
</dbReference>
<proteinExistence type="predicted"/>
<dbReference type="Proteomes" id="UP001634394">
    <property type="component" value="Unassembled WGS sequence"/>
</dbReference>
<gene>
    <name evidence="2" type="ORF">ACJMK2_035608</name>
</gene>
<keyword evidence="3" id="KW-1185">Reference proteome</keyword>
<dbReference type="EMBL" id="JBJQND010000005">
    <property type="protein sequence ID" value="KAL3877967.1"/>
    <property type="molecule type" value="Genomic_DNA"/>
</dbReference>
<dbReference type="PANTHER" id="PTHR36159">
    <property type="entry name" value="PROTEIN CBG23766"/>
    <property type="match status" value="1"/>
</dbReference>
<evidence type="ECO:0000313" key="3">
    <source>
        <dbReference type="Proteomes" id="UP001634394"/>
    </source>
</evidence>
<reference evidence="2 3" key="1">
    <citation type="submission" date="2024-11" db="EMBL/GenBank/DDBJ databases">
        <title>Chromosome-level genome assembly of the freshwater bivalve Anodonta woodiana.</title>
        <authorList>
            <person name="Chen X."/>
        </authorList>
    </citation>
    <scope>NUCLEOTIDE SEQUENCE [LARGE SCALE GENOMIC DNA]</scope>
    <source>
        <strain evidence="2">MN2024</strain>
        <tissue evidence="2">Gills</tissue>
    </source>
</reference>
<name>A0ABD3WVI7_SINWO</name>
<evidence type="ECO:0000313" key="2">
    <source>
        <dbReference type="EMBL" id="KAL3877967.1"/>
    </source>
</evidence>
<accession>A0ABD3WVI7</accession>
<comment type="caution">
    <text evidence="2">The sequence shown here is derived from an EMBL/GenBank/DDBJ whole genome shotgun (WGS) entry which is preliminary data.</text>
</comment>
<sequence>MFEEIPNENLDISAKVQRDRSLRNYQMYSYDARVPNDPGRIELQVQDTSLYFLPHEGYIEVAGTIQRVNPVGNYGADANVGFVNNGIMALFNSARYLIDGKEIEAIQSDLGIATTILGLVTYSDDYQRTVGPSMMFHKDTSDAADTNPFEFRRPKEHTTAANTADVEL</sequence>
<evidence type="ECO:0000256" key="1">
    <source>
        <dbReference type="SAM" id="MobiDB-lite"/>
    </source>
</evidence>
<protein>
    <submittedName>
        <fullName evidence="2">Uncharacterized protein</fullName>
    </submittedName>
</protein>
<organism evidence="2 3">
    <name type="scientific">Sinanodonta woodiana</name>
    <name type="common">Chinese pond mussel</name>
    <name type="synonym">Anodonta woodiana</name>
    <dbReference type="NCBI Taxonomy" id="1069815"/>
    <lineage>
        <taxon>Eukaryota</taxon>
        <taxon>Metazoa</taxon>
        <taxon>Spiralia</taxon>
        <taxon>Lophotrochozoa</taxon>
        <taxon>Mollusca</taxon>
        <taxon>Bivalvia</taxon>
        <taxon>Autobranchia</taxon>
        <taxon>Heteroconchia</taxon>
        <taxon>Palaeoheterodonta</taxon>
        <taxon>Unionida</taxon>
        <taxon>Unionoidea</taxon>
        <taxon>Unionidae</taxon>
        <taxon>Unioninae</taxon>
        <taxon>Sinanodonta</taxon>
    </lineage>
</organism>
<feature type="region of interest" description="Disordered" evidence="1">
    <location>
        <begin position="145"/>
        <end position="168"/>
    </location>
</feature>
<dbReference type="AlphaFoldDB" id="A0ABD3WVI7"/>